<comment type="subcellular location">
    <subcellularLocation>
        <location evidence="1">Cell membrane</location>
        <topology evidence="1">Multi-pass membrane protein</topology>
    </subcellularLocation>
</comment>
<evidence type="ECO:0000256" key="4">
    <source>
        <dbReference type="ARBA" id="ARBA00022989"/>
    </source>
</evidence>
<evidence type="ECO:0000256" key="3">
    <source>
        <dbReference type="ARBA" id="ARBA00022692"/>
    </source>
</evidence>
<dbReference type="Pfam" id="PF01810">
    <property type="entry name" value="LysE"/>
    <property type="match status" value="1"/>
</dbReference>
<dbReference type="RefSeq" id="WP_104738275.1">
    <property type="nucleotide sequence ID" value="NZ_BMHR01000006.1"/>
</dbReference>
<proteinExistence type="predicted"/>
<keyword evidence="2" id="KW-1003">Cell membrane</keyword>
<dbReference type="GO" id="GO:0005886">
    <property type="term" value="C:plasma membrane"/>
    <property type="evidence" value="ECO:0007669"/>
    <property type="project" value="UniProtKB-SubCell"/>
</dbReference>
<dbReference type="GO" id="GO:0033228">
    <property type="term" value="P:cysteine export across plasma membrane"/>
    <property type="evidence" value="ECO:0007669"/>
    <property type="project" value="TreeGrafter"/>
</dbReference>
<dbReference type="PANTHER" id="PTHR30086">
    <property type="entry name" value="ARGININE EXPORTER PROTEIN ARGO"/>
    <property type="match status" value="1"/>
</dbReference>
<feature type="transmembrane region" description="Helical" evidence="6">
    <location>
        <begin position="69"/>
        <end position="86"/>
    </location>
</feature>
<accession>A0A2P4EVM3</accession>
<keyword evidence="5 6" id="KW-0472">Membrane</keyword>
<dbReference type="AlphaFoldDB" id="A0A2P4EVM3"/>
<keyword evidence="4 6" id="KW-1133">Transmembrane helix</keyword>
<evidence type="ECO:0000256" key="5">
    <source>
        <dbReference type="ARBA" id="ARBA00023136"/>
    </source>
</evidence>
<dbReference type="OrthoDB" id="9812084at2"/>
<evidence type="ECO:0000256" key="1">
    <source>
        <dbReference type="ARBA" id="ARBA00004651"/>
    </source>
</evidence>
<gene>
    <name evidence="7" type="ORF">C1949_09695</name>
</gene>
<evidence type="ECO:0000313" key="7">
    <source>
        <dbReference type="EMBL" id="POB03633.1"/>
    </source>
</evidence>
<feature type="transmembrane region" description="Helical" evidence="6">
    <location>
        <begin position="139"/>
        <end position="162"/>
    </location>
</feature>
<evidence type="ECO:0000256" key="2">
    <source>
        <dbReference type="ARBA" id="ARBA00022475"/>
    </source>
</evidence>
<name>A0A2P4EVM3_9GAMM</name>
<reference evidence="7 8" key="1">
    <citation type="submission" date="2018-01" db="EMBL/GenBank/DDBJ databases">
        <title>Draft genome of the type strain Pseudomonas oceani DSM 100277 isolated from the deep water in Okinawa trough, northwestern Pacific Ocean.</title>
        <authorList>
            <person name="Gomila M."/>
            <person name="Mulet M."/>
            <person name="Garcia-Valdes E."/>
            <person name="Lalucat J."/>
        </authorList>
    </citation>
    <scope>NUCLEOTIDE SEQUENCE [LARGE SCALE GENOMIC DNA]</scope>
    <source>
        <strain evidence="7 8">DSM 100277</strain>
    </source>
</reference>
<dbReference type="Proteomes" id="UP000243451">
    <property type="component" value="Unassembled WGS sequence"/>
</dbReference>
<protein>
    <submittedName>
        <fullName evidence="7">Lysine transporter LysE</fullName>
    </submittedName>
</protein>
<dbReference type="GO" id="GO:0015171">
    <property type="term" value="F:amino acid transmembrane transporter activity"/>
    <property type="evidence" value="ECO:0007669"/>
    <property type="project" value="TreeGrafter"/>
</dbReference>
<dbReference type="InterPro" id="IPR001123">
    <property type="entry name" value="LeuE-type"/>
</dbReference>
<keyword evidence="3 6" id="KW-0812">Transmembrane</keyword>
<keyword evidence="8" id="KW-1185">Reference proteome</keyword>
<feature type="transmembrane region" description="Helical" evidence="6">
    <location>
        <begin position="174"/>
        <end position="193"/>
    </location>
</feature>
<dbReference type="PANTHER" id="PTHR30086:SF20">
    <property type="entry name" value="ARGININE EXPORTER PROTEIN ARGO-RELATED"/>
    <property type="match status" value="1"/>
</dbReference>
<dbReference type="EMBL" id="PPSK01000007">
    <property type="protein sequence ID" value="POB03633.1"/>
    <property type="molecule type" value="Genomic_DNA"/>
</dbReference>
<comment type="caution">
    <text evidence="7">The sequence shown here is derived from an EMBL/GenBank/DDBJ whole genome shotgun (WGS) entry which is preliminary data.</text>
</comment>
<evidence type="ECO:0000256" key="6">
    <source>
        <dbReference type="SAM" id="Phobius"/>
    </source>
</evidence>
<sequence length="195" mass="20361">MSPLLPFLVFAFVASITPGPTNLLAMSSSARFGLRASLPIVFGGCLASAGLVLAVGLGAGVTLLTRPEIAAVLGWAGALWLSWLGWKIASAEIAQDPDAVTDKPLGAGAAALMQVINPKPWTVALAVVGVFMSTSGAPAWLLALLFLLMAIPCMLLWAWLGLKTRHWLHSAVAMRRFNLLMGVLLAGSGWFGLLG</sequence>
<evidence type="ECO:0000313" key="8">
    <source>
        <dbReference type="Proteomes" id="UP000243451"/>
    </source>
</evidence>
<organism evidence="7 8">
    <name type="scientific">Halopseudomonas oceani</name>
    <dbReference type="NCBI Taxonomy" id="1708783"/>
    <lineage>
        <taxon>Bacteria</taxon>
        <taxon>Pseudomonadati</taxon>
        <taxon>Pseudomonadota</taxon>
        <taxon>Gammaproteobacteria</taxon>
        <taxon>Pseudomonadales</taxon>
        <taxon>Pseudomonadaceae</taxon>
        <taxon>Halopseudomonas</taxon>
    </lineage>
</organism>
<feature type="transmembrane region" description="Helical" evidence="6">
    <location>
        <begin position="41"/>
        <end position="64"/>
    </location>
</feature>